<dbReference type="GO" id="GO:0016301">
    <property type="term" value="F:kinase activity"/>
    <property type="evidence" value="ECO:0007669"/>
    <property type="project" value="UniProtKB-KW"/>
</dbReference>
<name>A0A1Y1CNM9_9BACT</name>
<proteinExistence type="inferred from homology"/>
<sequence>MNKRVITFGEIMLRLATPGYQRFSQTDIFDATFGGGEVNVSVSLANFGISTAYVTRLPDNDIGKSCKEILNKFGVDTGHIILGGDRMGIYYLETGAVARGSKVVYDRANSAFSSLKKGMIDWDEVFKDAGWFHWTGITPAISPGATEVLEEALVKANEMGITVSCDVNYRSKLWKEGNKVEEVMPRLIAKTNVLIGNEFDAEKVLGVPINLPPEVEYSKFTFGFVAKQLMQKYPKLEKVITTRRGTISANYNTWVGIMFDGKQVIESSTYQMTHIVDRVGGGDALMAGLIYGFLTYPDNSQKIIDFAVAASFLKHTISGDVNNVSLEEVEQLMKGNIGGEIDR</sequence>
<dbReference type="EMBL" id="AP018042">
    <property type="protein sequence ID" value="BAX81613.1"/>
    <property type="molecule type" value="Genomic_DNA"/>
</dbReference>
<dbReference type="InterPro" id="IPR052700">
    <property type="entry name" value="Carb_kinase_PfkB-like"/>
</dbReference>
<dbReference type="PANTHER" id="PTHR43320:SF2">
    <property type="entry name" value="2-DEHYDRO-3-DEOXYGLUCONOKINASE_2-DEHYDRO-3-DEOXYGALACTONOKINASE"/>
    <property type="match status" value="1"/>
</dbReference>
<reference evidence="5 6" key="1">
    <citation type="journal article" date="2018" name="Mar. Genomics">
        <title>Complete genome sequence of Marinifilaceae bacterium strain SPP2, isolated from the Antarctic marine sediment.</title>
        <authorList>
            <person name="Watanabe M."/>
            <person name="Kojima H."/>
            <person name="Fukui M."/>
        </authorList>
    </citation>
    <scope>NUCLEOTIDE SEQUENCE [LARGE SCALE GENOMIC DNA]</scope>
    <source>
        <strain evidence="5 6">SPP2</strain>
    </source>
</reference>
<keyword evidence="3 5" id="KW-0418">Kinase</keyword>
<accession>A0A1Y1CNM9</accession>
<dbReference type="Pfam" id="PF00294">
    <property type="entry name" value="PfkB"/>
    <property type="match status" value="1"/>
</dbReference>
<evidence type="ECO:0000313" key="5">
    <source>
        <dbReference type="EMBL" id="BAX81613.1"/>
    </source>
</evidence>
<dbReference type="Gene3D" id="3.40.1190.20">
    <property type="match status" value="1"/>
</dbReference>
<dbReference type="OrthoDB" id="9813569at2"/>
<gene>
    <name evidence="5" type="ORF">ALGA_3313</name>
</gene>
<reference evidence="6" key="2">
    <citation type="journal article" date="2020" name="Antonie Van Leeuwenhoek">
        <title>Labilibaculum antarcticum sp. nov., a novel facultative anaerobic, psychrotorelant bacterium isolated from marine sediment of Antarctica.</title>
        <authorList>
            <person name="Watanabe M."/>
            <person name="Kojima H."/>
            <person name="Fukui M."/>
        </authorList>
    </citation>
    <scope>NUCLEOTIDE SEQUENCE [LARGE SCALE GENOMIC DNA]</scope>
    <source>
        <strain evidence="6">SPP2</strain>
    </source>
</reference>
<dbReference type="KEGG" id="mbas:ALGA_3313"/>
<dbReference type="Proteomes" id="UP000218267">
    <property type="component" value="Chromosome"/>
</dbReference>
<comment type="similarity">
    <text evidence="1">Belongs to the carbohydrate kinase PfkB family.</text>
</comment>
<dbReference type="RefSeq" id="WP_096431177.1">
    <property type="nucleotide sequence ID" value="NZ_AP018042.1"/>
</dbReference>
<evidence type="ECO:0000256" key="2">
    <source>
        <dbReference type="ARBA" id="ARBA00022679"/>
    </source>
</evidence>
<dbReference type="CDD" id="cd01166">
    <property type="entry name" value="KdgK"/>
    <property type="match status" value="1"/>
</dbReference>
<dbReference type="SUPFAM" id="SSF53613">
    <property type="entry name" value="Ribokinase-like"/>
    <property type="match status" value="1"/>
</dbReference>
<evidence type="ECO:0000256" key="3">
    <source>
        <dbReference type="ARBA" id="ARBA00022777"/>
    </source>
</evidence>
<dbReference type="PANTHER" id="PTHR43320">
    <property type="entry name" value="SUGAR KINASE"/>
    <property type="match status" value="1"/>
</dbReference>
<organism evidence="5 6">
    <name type="scientific">Labilibaculum antarcticum</name>
    <dbReference type="NCBI Taxonomy" id="1717717"/>
    <lineage>
        <taxon>Bacteria</taxon>
        <taxon>Pseudomonadati</taxon>
        <taxon>Bacteroidota</taxon>
        <taxon>Bacteroidia</taxon>
        <taxon>Marinilabiliales</taxon>
        <taxon>Marinifilaceae</taxon>
        <taxon>Labilibaculum</taxon>
    </lineage>
</organism>
<dbReference type="AlphaFoldDB" id="A0A1Y1CNM9"/>
<protein>
    <submittedName>
        <fullName evidence="5">2-dehydro-3-deoxygluconokinase</fullName>
    </submittedName>
</protein>
<evidence type="ECO:0000256" key="1">
    <source>
        <dbReference type="ARBA" id="ARBA00010688"/>
    </source>
</evidence>
<keyword evidence="6" id="KW-1185">Reference proteome</keyword>
<dbReference type="InterPro" id="IPR011611">
    <property type="entry name" value="PfkB_dom"/>
</dbReference>
<feature type="domain" description="Carbohydrate kinase PfkB" evidence="4">
    <location>
        <begin position="4"/>
        <end position="316"/>
    </location>
</feature>
<dbReference type="InterPro" id="IPR029056">
    <property type="entry name" value="Ribokinase-like"/>
</dbReference>
<evidence type="ECO:0000259" key="4">
    <source>
        <dbReference type="Pfam" id="PF00294"/>
    </source>
</evidence>
<keyword evidence="2" id="KW-0808">Transferase</keyword>
<evidence type="ECO:0000313" key="6">
    <source>
        <dbReference type="Proteomes" id="UP000218267"/>
    </source>
</evidence>